<dbReference type="Pfam" id="PF01255">
    <property type="entry name" value="Prenyltransf"/>
    <property type="match status" value="1"/>
</dbReference>
<dbReference type="InterPro" id="IPR036424">
    <property type="entry name" value="UPP_synth-like_sf"/>
</dbReference>
<sequence>MSMPAHIGIIPDGNRRWALKNGMAKENGYNFGLKPGIELFKLCEKLGIKELTYYGFTTDNTKRPAPQTKAFTRACIEAVKILSKENASLLVVGNSDSPMFPKSLLPYTVRKKFGTGGIKINFLVNYGWEWDLSSVKDLGTTNRTSIMCNLNSSDITRIDLIIRWGGRRRLSGFLPVQSVYSDFYIIEDYWPDFKPEHLMQALKWYRHQDITLGG</sequence>
<protein>
    <submittedName>
        <fullName evidence="3">Dihydroorotate dehydrogenase</fullName>
    </submittedName>
</protein>
<proteinExistence type="inferred from homology"/>
<evidence type="ECO:0000256" key="2">
    <source>
        <dbReference type="ARBA" id="ARBA00038453"/>
    </source>
</evidence>
<dbReference type="SUPFAM" id="SSF64005">
    <property type="entry name" value="Undecaprenyl diphosphate synthase"/>
    <property type="match status" value="1"/>
</dbReference>
<gene>
    <name evidence="3" type="ORF">BS101_18700</name>
</gene>
<evidence type="ECO:0000256" key="1">
    <source>
        <dbReference type="ARBA" id="ARBA00022679"/>
    </source>
</evidence>
<dbReference type="PANTHER" id="PTHR10291">
    <property type="entry name" value="DEHYDRODOLICHYL DIPHOSPHATE SYNTHASE FAMILY MEMBER"/>
    <property type="match status" value="1"/>
</dbReference>
<dbReference type="InterPro" id="IPR001441">
    <property type="entry name" value="UPP_synth-like"/>
</dbReference>
<dbReference type="AlphaFoldDB" id="A0A1L5FC70"/>
<dbReference type="PANTHER" id="PTHR10291:SF43">
    <property type="entry name" value="DEHYDRODOLICHYL DIPHOSPHATE SYNTHASE COMPLEX SUBUNIT DHDDS"/>
    <property type="match status" value="1"/>
</dbReference>
<dbReference type="RefSeq" id="WP_073540181.1">
    <property type="nucleotide sequence ID" value="NZ_CP018335.1"/>
</dbReference>
<dbReference type="OrthoDB" id="4191603at2"/>
<evidence type="ECO:0000313" key="3">
    <source>
        <dbReference type="EMBL" id="APM40605.1"/>
    </source>
</evidence>
<keyword evidence="1" id="KW-0808">Transferase</keyword>
<dbReference type="GO" id="GO:0016094">
    <property type="term" value="P:polyprenol biosynthetic process"/>
    <property type="evidence" value="ECO:0007669"/>
    <property type="project" value="TreeGrafter"/>
</dbReference>
<dbReference type="Proteomes" id="UP000184604">
    <property type="component" value="Chromosome"/>
</dbReference>
<reference evidence="3 4" key="1">
    <citation type="submission" date="2016-12" db="EMBL/GenBank/DDBJ databases">
        <title>Complete genome sequence of Clostridium kluyveri JZZ isolated from the pit mud of a Chinese flavor liquor-making factory.</title>
        <authorList>
            <person name="Wang Y."/>
        </authorList>
    </citation>
    <scope>NUCLEOTIDE SEQUENCE [LARGE SCALE GENOMIC DNA]</scope>
    <source>
        <strain evidence="3 4">JZZ</strain>
    </source>
</reference>
<dbReference type="CDD" id="cd00475">
    <property type="entry name" value="Cis_IPPS"/>
    <property type="match status" value="1"/>
</dbReference>
<dbReference type="GO" id="GO:0045547">
    <property type="term" value="F:ditrans,polycis-polyprenyl diphosphate synthase [(2E,6E)-farnesyl diphosphate specific] activity"/>
    <property type="evidence" value="ECO:0007669"/>
    <property type="project" value="TreeGrafter"/>
</dbReference>
<comment type="similarity">
    <text evidence="2">Belongs to the UPP synthase family. Z-FPP synthase subfamily.</text>
</comment>
<accession>A0A1L5FC70</accession>
<name>A0A1L5FC70_CLOKL</name>
<evidence type="ECO:0000313" key="4">
    <source>
        <dbReference type="Proteomes" id="UP000184604"/>
    </source>
</evidence>
<dbReference type="Gene3D" id="3.40.1180.10">
    <property type="entry name" value="Decaprenyl diphosphate synthase-like"/>
    <property type="match status" value="1"/>
</dbReference>
<organism evidence="3 4">
    <name type="scientific">Clostridium kluyveri</name>
    <dbReference type="NCBI Taxonomy" id="1534"/>
    <lineage>
        <taxon>Bacteria</taxon>
        <taxon>Bacillati</taxon>
        <taxon>Bacillota</taxon>
        <taxon>Clostridia</taxon>
        <taxon>Eubacteriales</taxon>
        <taxon>Clostridiaceae</taxon>
        <taxon>Clostridium</taxon>
    </lineage>
</organism>
<dbReference type="EMBL" id="CP018335">
    <property type="protein sequence ID" value="APM40605.1"/>
    <property type="molecule type" value="Genomic_DNA"/>
</dbReference>